<dbReference type="RefSeq" id="WP_127034615.1">
    <property type="nucleotide sequence ID" value="NZ_JAABOK010000010.1"/>
</dbReference>
<dbReference type="InterPro" id="IPR010982">
    <property type="entry name" value="Lambda_DNA-bd_dom_sf"/>
</dbReference>
<name>A0A3S1DT25_9BACT</name>
<gene>
    <name evidence="1" type="ORF">ECE50_030305</name>
</gene>
<dbReference type="GO" id="GO:0003677">
    <property type="term" value="F:DNA binding"/>
    <property type="evidence" value="ECO:0007669"/>
    <property type="project" value="InterPro"/>
</dbReference>
<dbReference type="AlphaFoldDB" id="A0A3S1DT25"/>
<proteinExistence type="predicted"/>
<keyword evidence="2" id="KW-1185">Reference proteome</keyword>
<reference evidence="1" key="1">
    <citation type="submission" date="2020-05" db="EMBL/GenBank/DDBJ databases">
        <title>Chitinophaga laudate sp. nov., isolated from a tropical peat swamp.</title>
        <authorList>
            <person name="Goh C.B.S."/>
            <person name="Lee M.S."/>
            <person name="Parimannan S."/>
            <person name="Pasbakhsh P."/>
            <person name="Yule C.M."/>
            <person name="Rajandas H."/>
            <person name="Loke S."/>
            <person name="Croft L."/>
            <person name="Tan J.B.L."/>
        </authorList>
    </citation>
    <scope>NUCLEOTIDE SEQUENCE</scope>
    <source>
        <strain evidence="1">Mgbs1</strain>
    </source>
</reference>
<evidence type="ECO:0000313" key="2">
    <source>
        <dbReference type="Proteomes" id="UP000281028"/>
    </source>
</evidence>
<organism evidence="1 2">
    <name type="scientific">Chitinophaga solisilvae</name>
    <dbReference type="NCBI Taxonomy" id="1233460"/>
    <lineage>
        <taxon>Bacteria</taxon>
        <taxon>Pseudomonadati</taxon>
        <taxon>Bacteroidota</taxon>
        <taxon>Chitinophagia</taxon>
        <taxon>Chitinophagales</taxon>
        <taxon>Chitinophagaceae</taxon>
        <taxon>Chitinophaga</taxon>
    </lineage>
</organism>
<comment type="caution">
    <text evidence="1">The sequence shown here is derived from an EMBL/GenBank/DDBJ whole genome shotgun (WGS) entry which is preliminary data.</text>
</comment>
<dbReference type="Gene3D" id="1.10.260.40">
    <property type="entry name" value="lambda repressor-like DNA-binding domains"/>
    <property type="match status" value="1"/>
</dbReference>
<dbReference type="Proteomes" id="UP000281028">
    <property type="component" value="Unassembled WGS sequence"/>
</dbReference>
<dbReference type="EMBL" id="RIAR02000001">
    <property type="protein sequence ID" value="NSL91154.1"/>
    <property type="molecule type" value="Genomic_DNA"/>
</dbReference>
<evidence type="ECO:0000313" key="1">
    <source>
        <dbReference type="EMBL" id="NSL91154.1"/>
    </source>
</evidence>
<dbReference type="OrthoDB" id="674942at2"/>
<protein>
    <submittedName>
        <fullName evidence="1">Helix-turn-helix transcriptional regulator</fullName>
    </submittedName>
</protein>
<sequence>MAGKKQQIVMKDEVFYARLGKRIKELRTEADFTSAEAFAYEIKMSRTQYLEYEKGMDMRLSTLRKLAAVHNITLEELLKGLE</sequence>
<dbReference type="InterPro" id="IPR001387">
    <property type="entry name" value="Cro/C1-type_HTH"/>
</dbReference>
<accession>A0A3S1DT25</accession>
<dbReference type="SUPFAM" id="SSF47413">
    <property type="entry name" value="lambda repressor-like DNA-binding domains"/>
    <property type="match status" value="1"/>
</dbReference>
<dbReference type="CDD" id="cd00093">
    <property type="entry name" value="HTH_XRE"/>
    <property type="match status" value="1"/>
</dbReference>
<dbReference type="SMART" id="SM00530">
    <property type="entry name" value="HTH_XRE"/>
    <property type="match status" value="1"/>
</dbReference>
<dbReference type="Pfam" id="PF01381">
    <property type="entry name" value="HTH_3"/>
    <property type="match status" value="1"/>
</dbReference>
<dbReference type="PROSITE" id="PS50943">
    <property type="entry name" value="HTH_CROC1"/>
    <property type="match status" value="1"/>
</dbReference>